<dbReference type="EMBL" id="JAVDTH010000052">
    <property type="protein sequence ID" value="MDR6715420.1"/>
    <property type="molecule type" value="Genomic_DNA"/>
</dbReference>
<proteinExistence type="predicted"/>
<accession>A0ACC6KAJ6</accession>
<sequence length="509" mass="53285">MPLSTQSHRLPLWRNTALAVAISLTVSSCATVDDFSRSHSKTTNCLAGGFIGALAGAAAGAATKKGDGAVIGGALLGATAGCGAALVYKDRLDRLERLAKEENLKLQVETLQASSKPNAAPEEAGIVAQVEDQGMFAVGSAQLSSEGQRQVRKLASVFAGESKTSILVVGHTDATGSASGNQALSERRARAVASILAEQGIAPQRMYFQGAGASRPVADNADPLLRGQNRRVEIVEVNDTATLLKRISAEQNNPRYLAHGTSTQAVPTAKSKSKSNSNSKPKLAQQPAAKPGKTTPASSVPASTPPVVSAPAPARHSGKVLDFGGQALLASNWTLGQSIAPKSSGFALISSANAADIPVSSCEGDKPRESGKVFNLASGQKLEIHQTTDYLPGYNNRVWAQTVNGHLVTISPVSILRSDAAVGRQPFIQVVNDYATGNRKALVKADAVANTYEGEDRVLYRVFLKDPQAPVSCMDVVFSKGSAKATDGALFYPLRNGEIYTARFIPERT</sequence>
<evidence type="ECO:0000313" key="2">
    <source>
        <dbReference type="Proteomes" id="UP001259587"/>
    </source>
</evidence>
<dbReference type="Proteomes" id="UP001259587">
    <property type="component" value="Unassembled WGS sequence"/>
</dbReference>
<evidence type="ECO:0000313" key="1">
    <source>
        <dbReference type="EMBL" id="MDR6715420.1"/>
    </source>
</evidence>
<protein>
    <submittedName>
        <fullName evidence="1">Outer membrane protein OmpA-like peptidoglycan-associated protein</fullName>
    </submittedName>
</protein>
<comment type="caution">
    <text evidence="1">The sequence shown here is derived from an EMBL/GenBank/DDBJ whole genome shotgun (WGS) entry which is preliminary data.</text>
</comment>
<gene>
    <name evidence="1" type="ORF">J2W83_005064</name>
</gene>
<reference evidence="1" key="1">
    <citation type="submission" date="2023-07" db="EMBL/GenBank/DDBJ databases">
        <title>Sorghum-associated microbial communities from plants grown in Nebraska, USA.</title>
        <authorList>
            <person name="Schachtman D."/>
        </authorList>
    </citation>
    <scope>NUCLEOTIDE SEQUENCE</scope>
    <source>
        <strain evidence="1">BE56</strain>
    </source>
</reference>
<name>A0ACC6KAJ6_9PSED</name>
<organism evidence="1 2">
    <name type="scientific">Pseudomonas hunanensis</name>
    <dbReference type="NCBI Taxonomy" id="1247546"/>
    <lineage>
        <taxon>Bacteria</taxon>
        <taxon>Pseudomonadati</taxon>
        <taxon>Pseudomonadota</taxon>
        <taxon>Gammaproteobacteria</taxon>
        <taxon>Pseudomonadales</taxon>
        <taxon>Pseudomonadaceae</taxon>
        <taxon>Pseudomonas</taxon>
    </lineage>
</organism>
<keyword evidence="2" id="KW-1185">Reference proteome</keyword>